<accession>A0A9X1H891</accession>
<evidence type="ECO:0000313" key="2">
    <source>
        <dbReference type="EMBL" id="MBZ4033883.1"/>
    </source>
</evidence>
<dbReference type="AlphaFoldDB" id="A0A9X1H891"/>
<evidence type="ECO:0000259" key="1">
    <source>
        <dbReference type="PROSITE" id="PS50878"/>
    </source>
</evidence>
<dbReference type="EMBL" id="JAINUY010000001">
    <property type="protein sequence ID" value="MBZ4033883.1"/>
    <property type="molecule type" value="Genomic_DNA"/>
</dbReference>
<proteinExistence type="predicted"/>
<keyword evidence="2" id="KW-0808">Transferase</keyword>
<dbReference type="Proteomes" id="UP001139366">
    <property type="component" value="Unassembled WGS sequence"/>
</dbReference>
<organism evidence="2 3">
    <name type="scientific">Flavobacterium potami</name>
    <dbReference type="NCBI Taxonomy" id="2872310"/>
    <lineage>
        <taxon>Bacteria</taxon>
        <taxon>Pseudomonadati</taxon>
        <taxon>Bacteroidota</taxon>
        <taxon>Flavobacteriia</taxon>
        <taxon>Flavobacteriales</taxon>
        <taxon>Flavobacteriaceae</taxon>
        <taxon>Flavobacterium</taxon>
    </lineage>
</organism>
<dbReference type="RefSeq" id="WP_144219301.1">
    <property type="nucleotide sequence ID" value="NZ_JAINUY010000001.1"/>
</dbReference>
<feature type="domain" description="Reverse transcriptase" evidence="1">
    <location>
        <begin position="1"/>
        <end position="317"/>
    </location>
</feature>
<reference evidence="2 3" key="1">
    <citation type="journal article" date="2023" name="Antonie Van Leeuwenhoek">
        <title>Flavobacterium potami sp. nov., a multi-metal resistance genes harbouring bacterium isolated from shallow river silt.</title>
        <authorList>
            <person name="Li S."/>
            <person name="Mao S."/>
            <person name="Mu W."/>
            <person name="Guo B."/>
            <person name="Li C."/>
            <person name="Zhu Q."/>
            <person name="Hou X."/>
            <person name="Zhao Y."/>
            <person name="Wei S."/>
            <person name="Liu H."/>
            <person name="Liu A."/>
        </authorList>
    </citation>
    <scope>NUCLEOTIDE SEQUENCE [LARGE SCALE GENOMIC DNA]</scope>
    <source>
        <strain evidence="2 3">17A</strain>
    </source>
</reference>
<comment type="caution">
    <text evidence="2">The sequence shown here is derived from an EMBL/GenBank/DDBJ whole genome shotgun (WGS) entry which is preliminary data.</text>
</comment>
<dbReference type="InterPro" id="IPR043502">
    <property type="entry name" value="DNA/RNA_pol_sf"/>
</dbReference>
<gene>
    <name evidence="2" type="ORF">K6T82_03845</name>
</gene>
<dbReference type="PROSITE" id="PS50878">
    <property type="entry name" value="RT_POL"/>
    <property type="match status" value="1"/>
</dbReference>
<dbReference type="InterPro" id="IPR000477">
    <property type="entry name" value="RT_dom"/>
</dbReference>
<keyword evidence="3" id="KW-1185">Reference proteome</keyword>
<dbReference type="GO" id="GO:0003964">
    <property type="term" value="F:RNA-directed DNA polymerase activity"/>
    <property type="evidence" value="ECO:0007669"/>
    <property type="project" value="UniProtKB-KW"/>
</dbReference>
<evidence type="ECO:0000313" key="3">
    <source>
        <dbReference type="Proteomes" id="UP001139366"/>
    </source>
</evidence>
<sequence length="555" mass="64136">MTQKELLENGYFPKELPPPFQTKIFADKLSVIENDWTTVNVNINRSQKSIKEAFKDKFWESKWVIHSLPKVGFSRRLLGIPNPYHQSILAKSITNNWAEIEKIFNKSKISNSKPIKDETGKRALKSINSFGQFRKECLINSYDKIYEVRTDVSRYYGTIYTHIIPWIIHTKSIAKTNRKDNTLLGNLLDKNLRESNSGQTLGIPIGPDTSLVIAEIIGCTLDEMIQKKFNTSAIKGFRYIDDYYIYCENQADSEKVFKYVQSIFTEFQLDINEEKTKISKFPFPYEPDWSIELGSFTFRKHPQSQQTDIERFVSIAFKHAKNNPKDSVLNFAITVLKRIALFNESWNLYQSLILKIALSEPVTLPTVAQILVSHGNKVEKLKVKNVVENIIKEHTPKGHHFEVSWALWICKEFEIKLPNNIAKLVFESTDATSILIALDLKKNGFINKQVSTSLIRQEMTPETLMDEKWLLTYEAIVQGWIKSPKVNPILENEYFEILKKHKVKFYDNTKKIIPFKLVDPYATKTVSTPKVETKEKIVKKQNRLSTVGSGGDIDY</sequence>
<dbReference type="Pfam" id="PF00078">
    <property type="entry name" value="RVT_1"/>
    <property type="match status" value="1"/>
</dbReference>
<dbReference type="CDD" id="cd01646">
    <property type="entry name" value="RT_Bac_retron_I"/>
    <property type="match status" value="1"/>
</dbReference>
<name>A0A9X1H891_9FLAO</name>
<keyword evidence="2" id="KW-0548">Nucleotidyltransferase</keyword>
<protein>
    <submittedName>
        <fullName evidence="2">RNA-directed DNA polymerase</fullName>
    </submittedName>
</protein>
<keyword evidence="2" id="KW-0695">RNA-directed DNA polymerase</keyword>
<dbReference type="SUPFAM" id="SSF56672">
    <property type="entry name" value="DNA/RNA polymerases"/>
    <property type="match status" value="1"/>
</dbReference>